<dbReference type="OrthoDB" id="295274at2759"/>
<keyword evidence="10" id="KW-0804">Transcription</keyword>
<feature type="domain" description="BZIP" evidence="16">
    <location>
        <begin position="215"/>
        <end position="275"/>
    </location>
</feature>
<keyword evidence="5" id="KW-0256">Endoplasmic reticulum</keyword>
<dbReference type="AlphaFoldDB" id="V4L296"/>
<evidence type="ECO:0000256" key="8">
    <source>
        <dbReference type="ARBA" id="ARBA00023125"/>
    </source>
</evidence>
<dbReference type="Proteomes" id="UP000030689">
    <property type="component" value="Unassembled WGS sequence"/>
</dbReference>
<dbReference type="KEGG" id="eus:EUTSA_v10005827mg"/>
<evidence type="ECO:0000256" key="15">
    <source>
        <dbReference type="SAM" id="Phobius"/>
    </source>
</evidence>
<feature type="transmembrane region" description="Helical" evidence="15">
    <location>
        <begin position="342"/>
        <end position="364"/>
    </location>
</feature>
<dbReference type="SUPFAM" id="SSF57959">
    <property type="entry name" value="Leucine zipper domain"/>
    <property type="match status" value="1"/>
</dbReference>
<evidence type="ECO:0000256" key="13">
    <source>
        <dbReference type="ARBA" id="ARBA00065888"/>
    </source>
</evidence>
<dbReference type="Pfam" id="PF00170">
    <property type="entry name" value="bZIP_1"/>
    <property type="match status" value="1"/>
</dbReference>
<dbReference type="SMART" id="SM00338">
    <property type="entry name" value="BRLZ"/>
    <property type="match status" value="1"/>
</dbReference>
<protein>
    <recommendedName>
        <fullName evidence="16">BZIP domain-containing protein</fullName>
    </recommendedName>
</protein>
<feature type="region of interest" description="Disordered" evidence="14">
    <location>
        <begin position="167"/>
        <end position="220"/>
    </location>
</feature>
<proteinExistence type="inferred from homology"/>
<dbReference type="PROSITE" id="PS50217">
    <property type="entry name" value="BZIP"/>
    <property type="match status" value="1"/>
</dbReference>
<evidence type="ECO:0000256" key="3">
    <source>
        <dbReference type="ARBA" id="ARBA00007163"/>
    </source>
</evidence>
<feature type="region of interest" description="Disordered" evidence="14">
    <location>
        <begin position="475"/>
        <end position="507"/>
    </location>
</feature>
<dbReference type="Gramene" id="ESQ44415">
    <property type="protein sequence ID" value="ESQ44415"/>
    <property type="gene ID" value="EUTSA_v10005827mg"/>
</dbReference>
<evidence type="ECO:0000256" key="7">
    <source>
        <dbReference type="ARBA" id="ARBA00023015"/>
    </source>
</evidence>
<dbReference type="InterPro" id="IPR004827">
    <property type="entry name" value="bZIP"/>
</dbReference>
<dbReference type="CDD" id="cd14704">
    <property type="entry name" value="bZIP_HY5-like"/>
    <property type="match status" value="1"/>
</dbReference>
<feature type="region of interest" description="Disordered" evidence="14">
    <location>
        <begin position="1"/>
        <end position="21"/>
    </location>
</feature>
<dbReference type="InterPro" id="IPR046347">
    <property type="entry name" value="bZIP_sf"/>
</dbReference>
<sequence length="659" mass="71796">MAEPVMVEKNHTPDTDPSTPCFSSEFDSIANPPPPFADNFYNSSSDRALIGKPISDLRFLIDGDGDFELIFDSVDDLYFPSENESFVIPVGATNGEISGDFTPVTRISGDRVLCCNLESPRDSDCSGTARSLSLSSQESANGVSDVSEATIASSVSGIVAVDQKFKTEEEASTTSTRKRKKESEEETSEDSRNSKYRRSDEDGVASIVTGGEEDDEKRNARLIRNRESAQLSRQRKKHYVEELEEKVKNMHSTITQLKSKISYFVAENATLRQQVGSGRGMCWKPSGMYPPLAPMPYPWMPCPAYMAKPQGSQVPLLPIPRLKPQQSSVAKVKKSEGKTKKVASISVLGLVFCLFLFGALAPILNFSYGGTSGVFYGEYDRLRGRALDVSGHCGRYSDQGVRRNVSATVDSVSLGNGSEPLAASLFVPRNEKLVKIDGNLIIHSVLASEKAMVSVTKNEGQSGVELTKGFSPSLPKHLYSEKQKGLSSSNSDDSSEDQLESTTANGKMQQWFREGVAGPLFGSGMCTEVFQFDVSSTSGVIIPASPATQQPKNTTDSYNRKNNRRILRGGLPVSDLNLAKDQNSSSKENFRTSTTKPDPSMVVSMLVDPREGSDGDTDGTMRGTKSLPRVFVVVLVDGMKYVTYSCLLPRPEVPHLVTT</sequence>
<evidence type="ECO:0000256" key="5">
    <source>
        <dbReference type="ARBA" id="ARBA00022824"/>
    </source>
</evidence>
<evidence type="ECO:0000256" key="4">
    <source>
        <dbReference type="ARBA" id="ARBA00022692"/>
    </source>
</evidence>
<dbReference type="FunFam" id="1.20.5.170:FF:000085">
    <property type="entry name" value="bZIP transcription factor 49"/>
    <property type="match status" value="1"/>
</dbReference>
<evidence type="ECO:0000256" key="6">
    <source>
        <dbReference type="ARBA" id="ARBA00022989"/>
    </source>
</evidence>
<evidence type="ECO:0000256" key="1">
    <source>
        <dbReference type="ARBA" id="ARBA00004123"/>
    </source>
</evidence>
<evidence type="ECO:0000259" key="16">
    <source>
        <dbReference type="PROSITE" id="PS50217"/>
    </source>
</evidence>
<dbReference type="Gene3D" id="1.20.5.170">
    <property type="match status" value="1"/>
</dbReference>
<keyword evidence="8" id="KW-0238">DNA-binding</keyword>
<dbReference type="OMA" id="KISYMVA"/>
<dbReference type="EMBL" id="KI517455">
    <property type="protein sequence ID" value="ESQ44415.1"/>
    <property type="molecule type" value="Genomic_DNA"/>
</dbReference>
<keyword evidence="9 15" id="KW-0472">Membrane</keyword>
<comment type="subunit">
    <text evidence="13">Interacts with BZIP28.</text>
</comment>
<dbReference type="GO" id="GO:0003700">
    <property type="term" value="F:DNA-binding transcription factor activity"/>
    <property type="evidence" value="ECO:0007669"/>
    <property type="project" value="InterPro"/>
</dbReference>
<keyword evidence="7" id="KW-0805">Transcription regulation</keyword>
<dbReference type="GO" id="GO:0005634">
    <property type="term" value="C:nucleus"/>
    <property type="evidence" value="ECO:0007669"/>
    <property type="project" value="UniProtKB-SubCell"/>
</dbReference>
<feature type="compositionally biased region" description="Polar residues" evidence="14">
    <location>
        <begin position="580"/>
        <end position="597"/>
    </location>
</feature>
<feature type="region of interest" description="Disordered" evidence="14">
    <location>
        <begin position="120"/>
        <end position="143"/>
    </location>
</feature>
<feature type="compositionally biased region" description="Polar residues" evidence="14">
    <location>
        <begin position="125"/>
        <end position="143"/>
    </location>
</feature>
<feature type="compositionally biased region" description="Polar residues" evidence="14">
    <location>
        <begin position="546"/>
        <end position="557"/>
    </location>
</feature>
<feature type="compositionally biased region" description="Basic and acidic residues" evidence="14">
    <location>
        <begin position="189"/>
        <end position="201"/>
    </location>
</feature>
<keyword evidence="6 15" id="KW-1133">Transmembrane helix</keyword>
<dbReference type="PANTHER" id="PTHR47416">
    <property type="entry name" value="BASIC-LEUCINE ZIPPER TRANSCRIPTION FACTOR F-RELATED"/>
    <property type="match status" value="1"/>
</dbReference>
<keyword evidence="18" id="KW-1185">Reference proteome</keyword>
<dbReference type="PANTHER" id="PTHR47416:SF3">
    <property type="entry name" value="BZIP TRANSCRIPTION FACTOR 17-RELATED"/>
    <property type="match status" value="1"/>
</dbReference>
<dbReference type="STRING" id="72664.V4L296"/>
<dbReference type="GO" id="GO:0006950">
    <property type="term" value="P:response to stress"/>
    <property type="evidence" value="ECO:0007669"/>
    <property type="project" value="UniProtKB-ARBA"/>
</dbReference>
<evidence type="ECO:0000256" key="2">
    <source>
        <dbReference type="ARBA" id="ARBA00004389"/>
    </source>
</evidence>
<comment type="subcellular location">
    <subcellularLocation>
        <location evidence="2">Endoplasmic reticulum membrane</location>
        <topology evidence="2">Single-pass membrane protein</topology>
    </subcellularLocation>
    <subcellularLocation>
        <location evidence="1">Nucleus</location>
    </subcellularLocation>
</comment>
<evidence type="ECO:0000256" key="12">
    <source>
        <dbReference type="ARBA" id="ARBA00023242"/>
    </source>
</evidence>
<gene>
    <name evidence="17" type="ORF">EUTSA_v10005827mg</name>
</gene>
<evidence type="ECO:0000313" key="18">
    <source>
        <dbReference type="Proteomes" id="UP000030689"/>
    </source>
</evidence>
<reference evidence="17 18" key="1">
    <citation type="journal article" date="2013" name="Front. Plant Sci.">
        <title>The Reference Genome of the Halophytic Plant Eutrema salsugineum.</title>
        <authorList>
            <person name="Yang R."/>
            <person name="Jarvis D.E."/>
            <person name="Chen H."/>
            <person name="Beilstein M.A."/>
            <person name="Grimwood J."/>
            <person name="Jenkins J."/>
            <person name="Shu S."/>
            <person name="Prochnik S."/>
            <person name="Xin M."/>
            <person name="Ma C."/>
            <person name="Schmutz J."/>
            <person name="Wing R.A."/>
            <person name="Mitchell-Olds T."/>
            <person name="Schumaker K.S."/>
            <person name="Wang X."/>
        </authorList>
    </citation>
    <scope>NUCLEOTIDE SEQUENCE [LARGE SCALE GENOMIC DNA]</scope>
</reference>
<feature type="compositionally biased region" description="Basic and acidic residues" evidence="14">
    <location>
        <begin position="1"/>
        <end position="14"/>
    </location>
</feature>
<accession>V4L296</accession>
<organism evidence="17 18">
    <name type="scientific">Eutrema salsugineum</name>
    <name type="common">Saltwater cress</name>
    <name type="synonym">Sisymbrium salsugineum</name>
    <dbReference type="NCBI Taxonomy" id="72664"/>
    <lineage>
        <taxon>Eukaryota</taxon>
        <taxon>Viridiplantae</taxon>
        <taxon>Streptophyta</taxon>
        <taxon>Embryophyta</taxon>
        <taxon>Tracheophyta</taxon>
        <taxon>Spermatophyta</taxon>
        <taxon>Magnoliopsida</taxon>
        <taxon>eudicotyledons</taxon>
        <taxon>Gunneridae</taxon>
        <taxon>Pentapetalae</taxon>
        <taxon>rosids</taxon>
        <taxon>malvids</taxon>
        <taxon>Brassicales</taxon>
        <taxon>Brassicaceae</taxon>
        <taxon>Eutremeae</taxon>
        <taxon>Eutrema</taxon>
    </lineage>
</organism>
<keyword evidence="12" id="KW-0539">Nucleus</keyword>
<evidence type="ECO:0000256" key="10">
    <source>
        <dbReference type="ARBA" id="ARBA00023163"/>
    </source>
</evidence>
<dbReference type="eggNOG" id="ENOG502QQUV">
    <property type="taxonomic scope" value="Eukaryota"/>
</dbReference>
<keyword evidence="11" id="KW-0325">Glycoprotein</keyword>
<comment type="similarity">
    <text evidence="3">Belongs to the bZIP family.</text>
</comment>
<dbReference type="GO" id="GO:0005789">
    <property type="term" value="C:endoplasmic reticulum membrane"/>
    <property type="evidence" value="ECO:0007669"/>
    <property type="project" value="UniProtKB-SubCell"/>
</dbReference>
<evidence type="ECO:0000256" key="9">
    <source>
        <dbReference type="ARBA" id="ARBA00023136"/>
    </source>
</evidence>
<dbReference type="GO" id="GO:0003677">
    <property type="term" value="F:DNA binding"/>
    <property type="evidence" value="ECO:0007669"/>
    <property type="project" value="UniProtKB-KW"/>
</dbReference>
<evidence type="ECO:0000313" key="17">
    <source>
        <dbReference type="EMBL" id="ESQ44415.1"/>
    </source>
</evidence>
<evidence type="ECO:0000256" key="14">
    <source>
        <dbReference type="SAM" id="MobiDB-lite"/>
    </source>
</evidence>
<keyword evidence="4 15" id="KW-0812">Transmembrane</keyword>
<name>V4L296_EUTSA</name>
<feature type="region of interest" description="Disordered" evidence="14">
    <location>
        <begin position="543"/>
        <end position="601"/>
    </location>
</feature>
<evidence type="ECO:0000256" key="11">
    <source>
        <dbReference type="ARBA" id="ARBA00023180"/>
    </source>
</evidence>